<comment type="caution">
    <text evidence="3">The sequence shown here is derived from an EMBL/GenBank/DDBJ whole genome shotgun (WGS) entry which is preliminary data.</text>
</comment>
<dbReference type="RefSeq" id="WP_249248031.1">
    <property type="nucleotide sequence ID" value="NZ_JAKIKT010000002.1"/>
</dbReference>
<proteinExistence type="predicted"/>
<evidence type="ECO:0000256" key="2">
    <source>
        <dbReference type="SAM" id="Phobius"/>
    </source>
</evidence>
<protein>
    <submittedName>
        <fullName evidence="3">DUF898 domain-containing protein</fullName>
    </submittedName>
</protein>
<sequence>MEDVKQSNIKQEIPDESDQSPGRTVPVNFSGQAGEFFGIWIVNILLSIVTLGIYSAWAKVRTHQYFYSNTEIDGHRFNYLATPMQILKGRILALILFIAYYVLTSYFPVAGAIAIVVMLFLSPWLINQGMRFHLRMTQYRNVRFSFEGSYGGALAHFILLPIMSVFTLYLAFPWVLKKIDEYLYSNIRYGDLPLQTKLSGSQYYLAALIVFVVSGMFGVVAMTVLSVSMGIGAMDPETTAVADPSPFAMAAVFAVYIVMIGLVTGIYESYIRNHIFANSKFDDVAEFESELSPFGYGMLHVTNALAIVFSLGLAYPWTKVRKSKYLADATKVTVLPGAEQVVDDKQDGNSAFGEEASQLFDMDIALT</sequence>
<accession>A0ABT0N475</accession>
<name>A0ABT0N475_9GAMM</name>
<keyword evidence="2" id="KW-0472">Membrane</keyword>
<reference evidence="3 4" key="1">
    <citation type="submission" date="2022-01" db="EMBL/GenBank/DDBJ databases">
        <title>Whole genome-based taxonomy of the Shewanellaceae.</title>
        <authorList>
            <person name="Martin-Rodriguez A.J."/>
        </authorList>
    </citation>
    <scope>NUCLEOTIDE SEQUENCE [LARGE SCALE GENOMIC DNA]</scope>
    <source>
        <strain evidence="3 4">DSM 21332</strain>
    </source>
</reference>
<keyword evidence="4" id="KW-1185">Reference proteome</keyword>
<feature type="transmembrane region" description="Helical" evidence="2">
    <location>
        <begin position="148"/>
        <end position="172"/>
    </location>
</feature>
<feature type="transmembrane region" description="Helical" evidence="2">
    <location>
        <begin position="294"/>
        <end position="315"/>
    </location>
</feature>
<evidence type="ECO:0000313" key="4">
    <source>
        <dbReference type="Proteomes" id="UP001202831"/>
    </source>
</evidence>
<dbReference type="InterPro" id="IPR010295">
    <property type="entry name" value="DUF898"/>
</dbReference>
<evidence type="ECO:0000256" key="1">
    <source>
        <dbReference type="SAM" id="MobiDB-lite"/>
    </source>
</evidence>
<dbReference type="EMBL" id="JAKIKT010000002">
    <property type="protein sequence ID" value="MCL2913217.1"/>
    <property type="molecule type" value="Genomic_DNA"/>
</dbReference>
<dbReference type="Proteomes" id="UP001202831">
    <property type="component" value="Unassembled WGS sequence"/>
</dbReference>
<organism evidence="3 4">
    <name type="scientific">Shewanella corallii</name>
    <dbReference type="NCBI Taxonomy" id="560080"/>
    <lineage>
        <taxon>Bacteria</taxon>
        <taxon>Pseudomonadati</taxon>
        <taxon>Pseudomonadota</taxon>
        <taxon>Gammaproteobacteria</taxon>
        <taxon>Alteromonadales</taxon>
        <taxon>Shewanellaceae</taxon>
        <taxon>Shewanella</taxon>
    </lineage>
</organism>
<feature type="transmembrane region" description="Helical" evidence="2">
    <location>
        <begin position="86"/>
        <end position="103"/>
    </location>
</feature>
<feature type="transmembrane region" description="Helical" evidence="2">
    <location>
        <begin position="247"/>
        <end position="267"/>
    </location>
</feature>
<feature type="transmembrane region" description="Helical" evidence="2">
    <location>
        <begin position="37"/>
        <end position="57"/>
    </location>
</feature>
<feature type="transmembrane region" description="Helical" evidence="2">
    <location>
        <begin position="109"/>
        <end position="127"/>
    </location>
</feature>
<feature type="region of interest" description="Disordered" evidence="1">
    <location>
        <begin position="1"/>
        <end position="24"/>
    </location>
</feature>
<feature type="compositionally biased region" description="Polar residues" evidence="1">
    <location>
        <begin position="1"/>
        <end position="10"/>
    </location>
</feature>
<feature type="transmembrane region" description="Helical" evidence="2">
    <location>
        <begin position="203"/>
        <end position="227"/>
    </location>
</feature>
<gene>
    <name evidence="3" type="ORF">L2725_05385</name>
</gene>
<keyword evidence="2" id="KW-0812">Transmembrane</keyword>
<keyword evidence="2" id="KW-1133">Transmembrane helix</keyword>
<evidence type="ECO:0000313" key="3">
    <source>
        <dbReference type="EMBL" id="MCL2913217.1"/>
    </source>
</evidence>
<dbReference type="Pfam" id="PF05987">
    <property type="entry name" value="DUF898"/>
    <property type="match status" value="1"/>
</dbReference>